<dbReference type="EMBL" id="BGZK01000593">
    <property type="protein sequence ID" value="GBP52026.1"/>
    <property type="molecule type" value="Genomic_DNA"/>
</dbReference>
<dbReference type="Proteomes" id="UP000299102">
    <property type="component" value="Unassembled WGS sequence"/>
</dbReference>
<comment type="caution">
    <text evidence="2">The sequence shown here is derived from an EMBL/GenBank/DDBJ whole genome shotgun (WGS) entry which is preliminary data.</text>
</comment>
<evidence type="ECO:0000313" key="3">
    <source>
        <dbReference type="Proteomes" id="UP000299102"/>
    </source>
</evidence>
<evidence type="ECO:0000313" key="2">
    <source>
        <dbReference type="EMBL" id="GBP52026.1"/>
    </source>
</evidence>
<feature type="region of interest" description="Disordered" evidence="1">
    <location>
        <begin position="62"/>
        <end position="90"/>
    </location>
</feature>
<gene>
    <name evidence="2" type="ORF">EVAR_45876_1</name>
</gene>
<name>A0A4C1WKP5_EUMVA</name>
<sequence>MRRPLTAAARPSSVFYGSGRLTDFVGRSGPVDFMSRFDFSVCLIRTFKPNVEHDRVGSLVGPLVGPATPLTPGSGGRKPNDQPLSNSEIN</sequence>
<protein>
    <submittedName>
        <fullName evidence="2">Uncharacterized protein</fullName>
    </submittedName>
</protein>
<evidence type="ECO:0000256" key="1">
    <source>
        <dbReference type="SAM" id="MobiDB-lite"/>
    </source>
</evidence>
<keyword evidence="3" id="KW-1185">Reference proteome</keyword>
<reference evidence="2 3" key="1">
    <citation type="journal article" date="2019" name="Commun. Biol.">
        <title>The bagworm genome reveals a unique fibroin gene that provides high tensile strength.</title>
        <authorList>
            <person name="Kono N."/>
            <person name="Nakamura H."/>
            <person name="Ohtoshi R."/>
            <person name="Tomita M."/>
            <person name="Numata K."/>
            <person name="Arakawa K."/>
        </authorList>
    </citation>
    <scope>NUCLEOTIDE SEQUENCE [LARGE SCALE GENOMIC DNA]</scope>
</reference>
<dbReference type="AlphaFoldDB" id="A0A4C1WKP5"/>
<proteinExistence type="predicted"/>
<accession>A0A4C1WKP5</accession>
<organism evidence="2 3">
    <name type="scientific">Eumeta variegata</name>
    <name type="common">Bagworm moth</name>
    <name type="synonym">Eumeta japonica</name>
    <dbReference type="NCBI Taxonomy" id="151549"/>
    <lineage>
        <taxon>Eukaryota</taxon>
        <taxon>Metazoa</taxon>
        <taxon>Ecdysozoa</taxon>
        <taxon>Arthropoda</taxon>
        <taxon>Hexapoda</taxon>
        <taxon>Insecta</taxon>
        <taxon>Pterygota</taxon>
        <taxon>Neoptera</taxon>
        <taxon>Endopterygota</taxon>
        <taxon>Lepidoptera</taxon>
        <taxon>Glossata</taxon>
        <taxon>Ditrysia</taxon>
        <taxon>Tineoidea</taxon>
        <taxon>Psychidae</taxon>
        <taxon>Oiketicinae</taxon>
        <taxon>Eumeta</taxon>
    </lineage>
</organism>